<evidence type="ECO:0000256" key="7">
    <source>
        <dbReference type="ARBA" id="ARBA00023040"/>
    </source>
</evidence>
<keyword evidence="6 15" id="KW-1133">Transmembrane helix</keyword>
<evidence type="ECO:0000313" key="16">
    <source>
        <dbReference type="EMBL" id="KAH0508906.1"/>
    </source>
</evidence>
<organism evidence="16 17">
    <name type="scientific">Microtus ochrogaster</name>
    <name type="common">Prairie vole</name>
    <dbReference type="NCBI Taxonomy" id="79684"/>
    <lineage>
        <taxon>Eukaryota</taxon>
        <taxon>Metazoa</taxon>
        <taxon>Chordata</taxon>
        <taxon>Craniata</taxon>
        <taxon>Vertebrata</taxon>
        <taxon>Euteleostomi</taxon>
        <taxon>Mammalia</taxon>
        <taxon>Eutheria</taxon>
        <taxon>Euarchontoglires</taxon>
        <taxon>Glires</taxon>
        <taxon>Rodentia</taxon>
        <taxon>Myomorpha</taxon>
        <taxon>Muroidea</taxon>
        <taxon>Cricetidae</taxon>
        <taxon>Arvicolinae</taxon>
        <taxon>Microtus</taxon>
    </lineage>
</organism>
<evidence type="ECO:0000256" key="2">
    <source>
        <dbReference type="ARBA" id="ARBA00007376"/>
    </source>
</evidence>
<feature type="transmembrane region" description="Helical" evidence="15">
    <location>
        <begin position="133"/>
        <end position="151"/>
    </location>
</feature>
<dbReference type="FunFam" id="1.20.1070.10:FF:000055">
    <property type="entry name" value="Taste receptor type 2"/>
    <property type="match status" value="1"/>
</dbReference>
<accession>A0A8J6GDL5</accession>
<feature type="transmembrane region" description="Helical" evidence="15">
    <location>
        <begin position="237"/>
        <end position="259"/>
    </location>
</feature>
<dbReference type="PANTHER" id="PTHR11394">
    <property type="entry name" value="TASTE RECEPTOR TYPE 2"/>
    <property type="match status" value="1"/>
</dbReference>
<dbReference type="EMBL" id="JAATJU010023058">
    <property type="protein sequence ID" value="KAH0508906.1"/>
    <property type="molecule type" value="Genomic_DNA"/>
</dbReference>
<protein>
    <recommendedName>
        <fullName evidence="14">Taste receptor type 2</fullName>
    </recommendedName>
</protein>
<evidence type="ECO:0000256" key="10">
    <source>
        <dbReference type="ARBA" id="ARBA00023180"/>
    </source>
</evidence>
<comment type="similarity">
    <text evidence="2 13">Belongs to the G-protein coupled receptor T2R family.</text>
</comment>
<evidence type="ECO:0000256" key="3">
    <source>
        <dbReference type="ARBA" id="ARBA00022480"/>
    </source>
</evidence>
<evidence type="ECO:0000256" key="13">
    <source>
        <dbReference type="RuleBase" id="RU004423"/>
    </source>
</evidence>
<dbReference type="Pfam" id="PF05296">
    <property type="entry name" value="TAS2R"/>
    <property type="match status" value="1"/>
</dbReference>
<keyword evidence="8 14" id="KW-0472">Membrane</keyword>
<comment type="function">
    <text evidence="12">Receptor that may play a role in the perception of bitterness and is gustducin-linked. May play a role in sensing the chemical composition of the gastrointestinal content. The activity of this receptor may stimulate alpha gustducin, mediate PLC-beta-2 activation and lead to the gating of TRPM5.</text>
</comment>
<dbReference type="GO" id="GO:0033038">
    <property type="term" value="F:bitter taste receptor activity"/>
    <property type="evidence" value="ECO:0007669"/>
    <property type="project" value="InterPro"/>
</dbReference>
<evidence type="ECO:0000256" key="14">
    <source>
        <dbReference type="RuleBase" id="RU004424"/>
    </source>
</evidence>
<evidence type="ECO:0000256" key="1">
    <source>
        <dbReference type="ARBA" id="ARBA00004141"/>
    </source>
</evidence>
<keyword evidence="4 14" id="KW-0716">Sensory transduction</keyword>
<dbReference type="Gene3D" id="1.20.1070.10">
    <property type="entry name" value="Rhodopsin 7-helix transmembrane proteins"/>
    <property type="match status" value="1"/>
</dbReference>
<dbReference type="AlphaFoldDB" id="A0A8J6GDL5"/>
<evidence type="ECO:0000313" key="17">
    <source>
        <dbReference type="Proteomes" id="UP000710432"/>
    </source>
</evidence>
<keyword evidence="7 14" id="KW-0297">G-protein coupled receptor</keyword>
<keyword evidence="5 14" id="KW-0812">Transmembrane</keyword>
<proteinExistence type="inferred from homology"/>
<dbReference type="GO" id="GO:0016020">
    <property type="term" value="C:membrane"/>
    <property type="evidence" value="ECO:0007669"/>
    <property type="project" value="UniProtKB-SubCell"/>
</dbReference>
<feature type="transmembrane region" description="Helical" evidence="15">
    <location>
        <begin position="91"/>
        <end position="112"/>
    </location>
</feature>
<keyword evidence="10" id="KW-0325">Glycoprotein</keyword>
<evidence type="ECO:0000256" key="11">
    <source>
        <dbReference type="ARBA" id="ARBA00023224"/>
    </source>
</evidence>
<comment type="subcellular location">
    <subcellularLocation>
        <location evidence="1 14">Membrane</location>
        <topology evidence="1 14">Multi-pass membrane protein</topology>
    </subcellularLocation>
</comment>
<keyword evidence="11 14" id="KW-0807">Transducer</keyword>
<name>A0A8J6GDL5_MICOH</name>
<dbReference type="InterPro" id="IPR007960">
    <property type="entry name" value="TAS2R"/>
</dbReference>
<keyword evidence="3 14" id="KW-0919">Taste</keyword>
<feature type="transmembrane region" description="Helical" evidence="15">
    <location>
        <begin position="265"/>
        <end position="285"/>
    </location>
</feature>
<feature type="transmembrane region" description="Helical" evidence="15">
    <location>
        <begin position="181"/>
        <end position="205"/>
    </location>
</feature>
<evidence type="ECO:0000256" key="15">
    <source>
        <dbReference type="SAM" id="Phobius"/>
    </source>
</evidence>
<evidence type="ECO:0000256" key="6">
    <source>
        <dbReference type="ARBA" id="ARBA00022989"/>
    </source>
</evidence>
<sequence length="332" mass="38595">MLPALTVFFMLIFVLLCFLGILANGFIVLMLSREWLRRGRLPPLDMILFSLGTSRFCQQCVGLVNSLYYFLYLVEYSRGLARQLIGLHWDFLNSATFWFGTWLSVLFCIKIANFSHPAFLWLKWRLPGLVPRLLLGSILVSFIVTLLFFWGNQSAYQAFLRRKISGNTTFKEWNRRLEIDYFMPLKLVTMSIPCSLFLVSILMLIKSLRRHTQRMQHNAHSMQDPSAQAHSRALKSLVSFLVLYALSFVSMVVDASVVIPSDNMWYWPWQIILYLCMSVHPFILITNNLRFRGKSLDQRDHLILAGYLGVKEKMFVSQLNWDVAVHGKQQCS</sequence>
<dbReference type="PANTHER" id="PTHR11394:SF73">
    <property type="entry name" value="TASTE RECEPTOR TYPE 2 MEMBER 41"/>
    <property type="match status" value="1"/>
</dbReference>
<dbReference type="CDD" id="cd15018">
    <property type="entry name" value="7tm_TAS2R41-like"/>
    <property type="match status" value="1"/>
</dbReference>
<dbReference type="Proteomes" id="UP000710432">
    <property type="component" value="Unassembled WGS sequence"/>
</dbReference>
<evidence type="ECO:0000256" key="8">
    <source>
        <dbReference type="ARBA" id="ARBA00023136"/>
    </source>
</evidence>
<dbReference type="SUPFAM" id="SSF81321">
    <property type="entry name" value="Family A G protein-coupled receptor-like"/>
    <property type="match status" value="1"/>
</dbReference>
<gene>
    <name evidence="16" type="ORF">LTLLF_161625</name>
</gene>
<evidence type="ECO:0000256" key="12">
    <source>
        <dbReference type="ARBA" id="ARBA00024847"/>
    </source>
</evidence>
<reference evidence="16" key="1">
    <citation type="submission" date="2020-03" db="EMBL/GenBank/DDBJ databases">
        <title>Studies in the Genomics of Life Span.</title>
        <authorList>
            <person name="Glass D."/>
        </authorList>
    </citation>
    <scope>NUCLEOTIDE SEQUENCE</scope>
    <source>
        <strain evidence="16">LTLLF</strain>
        <tissue evidence="16">Muscle</tissue>
    </source>
</reference>
<keyword evidence="9 14" id="KW-0675">Receptor</keyword>
<evidence type="ECO:0000256" key="9">
    <source>
        <dbReference type="ARBA" id="ARBA00023170"/>
    </source>
</evidence>
<dbReference type="GO" id="GO:0004930">
    <property type="term" value="F:G protein-coupled receptor activity"/>
    <property type="evidence" value="ECO:0007669"/>
    <property type="project" value="UniProtKB-KW"/>
</dbReference>
<evidence type="ECO:0000256" key="5">
    <source>
        <dbReference type="ARBA" id="ARBA00022692"/>
    </source>
</evidence>
<feature type="transmembrane region" description="Helical" evidence="15">
    <location>
        <begin position="6"/>
        <end position="32"/>
    </location>
</feature>
<evidence type="ECO:0000256" key="4">
    <source>
        <dbReference type="ARBA" id="ARBA00022606"/>
    </source>
</evidence>
<comment type="caution">
    <text evidence="16">The sequence shown here is derived from an EMBL/GenBank/DDBJ whole genome shotgun (WGS) entry which is preliminary data.</text>
</comment>